<feature type="zinc finger region" description="C3H1-type" evidence="5">
    <location>
        <begin position="31"/>
        <end position="58"/>
    </location>
</feature>
<feature type="domain" description="RING-type" evidence="6">
    <location>
        <begin position="189"/>
        <end position="246"/>
    </location>
</feature>
<dbReference type="Pfam" id="PF00642">
    <property type="entry name" value="zf-CCCH"/>
    <property type="match status" value="2"/>
</dbReference>
<dbReference type="InterPro" id="IPR001841">
    <property type="entry name" value="Znf_RING"/>
</dbReference>
<dbReference type="PROSITE" id="PS50089">
    <property type="entry name" value="ZF_RING_2"/>
    <property type="match status" value="1"/>
</dbReference>
<dbReference type="PROSITE" id="PS00518">
    <property type="entry name" value="ZF_RING_1"/>
    <property type="match status" value="1"/>
</dbReference>
<dbReference type="FunCoup" id="E1Z301">
    <property type="interactions" value="750"/>
</dbReference>
<dbReference type="Gene3D" id="4.10.1000.10">
    <property type="entry name" value="Zinc finger, CCCH-type"/>
    <property type="match status" value="1"/>
</dbReference>
<keyword evidence="4 5" id="KW-0862">Zinc</keyword>
<keyword evidence="1" id="KW-0808">Transferase</keyword>
<dbReference type="SUPFAM" id="SSF90229">
    <property type="entry name" value="CCCH zinc finger"/>
    <property type="match status" value="2"/>
</dbReference>
<dbReference type="PANTHER" id="PTHR11224:SF10">
    <property type="entry name" value="IP09428P-RELATED"/>
    <property type="match status" value="1"/>
</dbReference>
<dbReference type="OMA" id="QQTNVEM"/>
<feature type="zinc finger region" description="C3H1-type" evidence="5">
    <location>
        <begin position="275"/>
        <end position="304"/>
    </location>
</feature>
<dbReference type="eggNOG" id="KOG1039">
    <property type="taxonomic scope" value="Eukaryota"/>
</dbReference>
<dbReference type="SMART" id="SM00356">
    <property type="entry name" value="ZnF_C3H1"/>
    <property type="match status" value="4"/>
</dbReference>
<reference evidence="8 9" key="1">
    <citation type="journal article" date="2010" name="Plant Cell">
        <title>The Chlorella variabilis NC64A genome reveals adaptation to photosymbiosis, coevolution with viruses, and cryptic sex.</title>
        <authorList>
            <person name="Blanc G."/>
            <person name="Duncan G."/>
            <person name="Agarkova I."/>
            <person name="Borodovsky M."/>
            <person name="Gurnon J."/>
            <person name="Kuo A."/>
            <person name="Lindquist E."/>
            <person name="Lucas S."/>
            <person name="Pangilinan J."/>
            <person name="Polle J."/>
            <person name="Salamov A."/>
            <person name="Terry A."/>
            <person name="Yamada T."/>
            <person name="Dunigan D.D."/>
            <person name="Grigoriev I.V."/>
            <person name="Claverie J.M."/>
            <person name="Van Etten J.L."/>
        </authorList>
    </citation>
    <scope>NUCLEOTIDE SEQUENCE [LARGE SCALE GENOMIC DNA]</scope>
    <source>
        <strain evidence="8 9">NC64A</strain>
    </source>
</reference>
<evidence type="ECO:0000256" key="3">
    <source>
        <dbReference type="ARBA" id="ARBA00022771"/>
    </source>
</evidence>
<evidence type="ECO:0000259" key="7">
    <source>
        <dbReference type="PROSITE" id="PS50103"/>
    </source>
</evidence>
<dbReference type="InterPro" id="IPR045072">
    <property type="entry name" value="MKRN-like"/>
</dbReference>
<dbReference type="InterPro" id="IPR036855">
    <property type="entry name" value="Znf_CCCH_sf"/>
</dbReference>
<dbReference type="SUPFAM" id="SSF57850">
    <property type="entry name" value="RING/U-box"/>
    <property type="match status" value="1"/>
</dbReference>
<evidence type="ECO:0000256" key="4">
    <source>
        <dbReference type="ARBA" id="ARBA00022833"/>
    </source>
</evidence>
<evidence type="ECO:0000259" key="6">
    <source>
        <dbReference type="PROSITE" id="PS50089"/>
    </source>
</evidence>
<sequence length="348" mass="38278">MGATSHVLCKYYLHGACKFGAACAFSHSMADGESQVCKFYLRGECSYGDRCRYMHTKPDRAQPPTTWQSSCLSRGCAWAARLSTPTRRLLGGGAQQPGVWSLPEGGGGQPGWAAGGSHPSLRSLCMQWFSSGACGRGDRCQLVHGELCQHCHKHALHPTDAPARQQHLAECRLRHERLAARAASSAVECSICLEAVLSKAAPGERKFGLLTGCDHPFCLRCIRSWRQNTDGSVDIDTALRTCPVCRTTSYYIVPSLVWPTSGEEKERILAGYKAKLSLIDCRYFNFGDGTCPFGTSCFYRHAYHDGRLEDKGLRKAADEEGHIRVMQPVRLSDFIAASTAGQRLGRRR</sequence>
<accession>E1Z301</accession>
<feature type="zinc finger region" description="C3H1-type" evidence="5">
    <location>
        <begin position="119"/>
        <end position="147"/>
    </location>
</feature>
<dbReference type="Proteomes" id="UP000008141">
    <property type="component" value="Unassembled WGS sequence"/>
</dbReference>
<dbReference type="InterPro" id="IPR000571">
    <property type="entry name" value="Znf_CCCH"/>
</dbReference>
<evidence type="ECO:0000313" key="9">
    <source>
        <dbReference type="Proteomes" id="UP000008141"/>
    </source>
</evidence>
<dbReference type="InterPro" id="IPR018957">
    <property type="entry name" value="Znf_C3HC4_RING-type"/>
</dbReference>
<dbReference type="PROSITE" id="PS50103">
    <property type="entry name" value="ZF_C3H1"/>
    <property type="match status" value="4"/>
</dbReference>
<dbReference type="GO" id="GO:0061630">
    <property type="term" value="F:ubiquitin protein ligase activity"/>
    <property type="evidence" value="ECO:0007669"/>
    <property type="project" value="InterPro"/>
</dbReference>
<dbReference type="GeneID" id="17359398"/>
<feature type="domain" description="C3H1-type" evidence="7">
    <location>
        <begin position="275"/>
        <end position="304"/>
    </location>
</feature>
<evidence type="ECO:0000256" key="2">
    <source>
        <dbReference type="ARBA" id="ARBA00022723"/>
    </source>
</evidence>
<keyword evidence="9" id="KW-1185">Reference proteome</keyword>
<proteinExistence type="predicted"/>
<feature type="domain" description="C3H1-type" evidence="7">
    <location>
        <begin position="3"/>
        <end position="30"/>
    </location>
</feature>
<dbReference type="Pfam" id="PF14608">
    <property type="entry name" value="zf-CCCH_2"/>
    <property type="match status" value="1"/>
</dbReference>
<dbReference type="AlphaFoldDB" id="E1Z301"/>
<evidence type="ECO:0000256" key="5">
    <source>
        <dbReference type="PROSITE-ProRule" id="PRU00723"/>
    </source>
</evidence>
<dbReference type="PANTHER" id="PTHR11224">
    <property type="entry name" value="MAKORIN-RELATED"/>
    <property type="match status" value="1"/>
</dbReference>
<name>E1Z301_CHLVA</name>
<gene>
    <name evidence="8" type="ORF">CHLNCDRAFT_18295</name>
</gene>
<dbReference type="InterPro" id="IPR013083">
    <property type="entry name" value="Znf_RING/FYVE/PHD"/>
</dbReference>
<feature type="zinc finger region" description="C3H1-type" evidence="5">
    <location>
        <begin position="3"/>
        <end position="30"/>
    </location>
</feature>
<dbReference type="RefSeq" id="XP_005852185.1">
    <property type="nucleotide sequence ID" value="XM_005852123.1"/>
</dbReference>
<dbReference type="SMART" id="SM00184">
    <property type="entry name" value="RING"/>
    <property type="match status" value="1"/>
</dbReference>
<dbReference type="EMBL" id="GL433835">
    <property type="protein sequence ID" value="EFN60083.1"/>
    <property type="molecule type" value="Genomic_DNA"/>
</dbReference>
<evidence type="ECO:0000256" key="1">
    <source>
        <dbReference type="ARBA" id="ARBA00022679"/>
    </source>
</evidence>
<organism evidence="9">
    <name type="scientific">Chlorella variabilis</name>
    <name type="common">Green alga</name>
    <dbReference type="NCBI Taxonomy" id="554065"/>
    <lineage>
        <taxon>Eukaryota</taxon>
        <taxon>Viridiplantae</taxon>
        <taxon>Chlorophyta</taxon>
        <taxon>core chlorophytes</taxon>
        <taxon>Trebouxiophyceae</taxon>
        <taxon>Chlorellales</taxon>
        <taxon>Chlorellaceae</taxon>
        <taxon>Chlorella clade</taxon>
        <taxon>Chlorella</taxon>
    </lineage>
</organism>
<evidence type="ECO:0000313" key="8">
    <source>
        <dbReference type="EMBL" id="EFN60083.1"/>
    </source>
</evidence>
<keyword evidence="2 5" id="KW-0479">Metal-binding</keyword>
<dbReference type="CDD" id="cd16521">
    <property type="entry name" value="RING-HC_MKRN"/>
    <property type="match status" value="1"/>
</dbReference>
<protein>
    <submittedName>
        <fullName evidence="8">Uncharacterized protein</fullName>
    </submittedName>
</protein>
<keyword evidence="3 5" id="KW-0863">Zinc-finger</keyword>
<feature type="domain" description="C3H1-type" evidence="7">
    <location>
        <begin position="119"/>
        <end position="147"/>
    </location>
</feature>
<dbReference type="GO" id="GO:0000209">
    <property type="term" value="P:protein polyubiquitination"/>
    <property type="evidence" value="ECO:0007669"/>
    <property type="project" value="InterPro"/>
</dbReference>
<dbReference type="InterPro" id="IPR017907">
    <property type="entry name" value="Znf_RING_CS"/>
</dbReference>
<dbReference type="Gene3D" id="3.30.40.10">
    <property type="entry name" value="Zinc/RING finger domain, C3HC4 (zinc finger)"/>
    <property type="match status" value="1"/>
</dbReference>
<dbReference type="GO" id="GO:0008270">
    <property type="term" value="F:zinc ion binding"/>
    <property type="evidence" value="ECO:0007669"/>
    <property type="project" value="UniProtKB-KW"/>
</dbReference>
<dbReference type="STRING" id="554065.E1Z301"/>
<feature type="domain" description="C3H1-type" evidence="7">
    <location>
        <begin position="31"/>
        <end position="58"/>
    </location>
</feature>
<dbReference type="InParanoid" id="E1Z301"/>
<dbReference type="KEGG" id="cvr:CHLNCDRAFT_18295"/>
<dbReference type="OrthoDB" id="411372at2759"/>
<dbReference type="Pfam" id="PF00097">
    <property type="entry name" value="zf-C3HC4"/>
    <property type="match status" value="1"/>
</dbReference>